<accession>A0A401RRX4</accession>
<evidence type="ECO:0000313" key="3">
    <source>
        <dbReference type="Proteomes" id="UP000287033"/>
    </source>
</evidence>
<dbReference type="Proteomes" id="UP000287033">
    <property type="component" value="Unassembled WGS sequence"/>
</dbReference>
<reference evidence="2 3" key="1">
    <citation type="journal article" date="2018" name="Nat. Ecol. Evol.">
        <title>Shark genomes provide insights into elasmobranch evolution and the origin of vertebrates.</title>
        <authorList>
            <person name="Hara Y"/>
            <person name="Yamaguchi K"/>
            <person name="Onimaru K"/>
            <person name="Kadota M"/>
            <person name="Koyanagi M"/>
            <person name="Keeley SD"/>
            <person name="Tatsumi K"/>
            <person name="Tanaka K"/>
            <person name="Motone F"/>
            <person name="Kageyama Y"/>
            <person name="Nozu R"/>
            <person name="Adachi N"/>
            <person name="Nishimura O"/>
            <person name="Nakagawa R"/>
            <person name="Tanegashima C"/>
            <person name="Kiyatake I"/>
            <person name="Matsumoto R"/>
            <person name="Murakumo K"/>
            <person name="Nishida K"/>
            <person name="Terakita A"/>
            <person name="Kuratani S"/>
            <person name="Sato K"/>
            <person name="Hyodo S Kuraku.S."/>
        </authorList>
    </citation>
    <scope>NUCLEOTIDE SEQUENCE [LARGE SCALE GENOMIC DNA]</scope>
</reference>
<sequence>MAGWGPAYELMILLNGQGLTPPPLAWTLRPIGYTVRRSRVSPHSIGRCHALVPPSTPRLRDAIVCQARPSGGSPALPRADPPPHWLPVKHLPRPRMAGAKPNGLRSRHERRDPHPPRSDWPFPPSIVTLSQSQWVAVAGGAWRWRGGVAMAPFPLPF</sequence>
<proteinExistence type="predicted"/>
<dbReference type="EMBL" id="BEZZ01002003">
    <property type="protein sequence ID" value="GCC20891.1"/>
    <property type="molecule type" value="Genomic_DNA"/>
</dbReference>
<keyword evidence="3" id="KW-1185">Reference proteome</keyword>
<dbReference type="AlphaFoldDB" id="A0A401RRX4"/>
<gene>
    <name evidence="2" type="ORF">chiPu_0019461</name>
</gene>
<name>A0A401RRX4_CHIPU</name>
<evidence type="ECO:0000256" key="1">
    <source>
        <dbReference type="SAM" id="MobiDB-lite"/>
    </source>
</evidence>
<feature type="region of interest" description="Disordered" evidence="1">
    <location>
        <begin position="67"/>
        <end position="122"/>
    </location>
</feature>
<organism evidence="2 3">
    <name type="scientific">Chiloscyllium punctatum</name>
    <name type="common">Brownbanded bambooshark</name>
    <name type="synonym">Hemiscyllium punctatum</name>
    <dbReference type="NCBI Taxonomy" id="137246"/>
    <lineage>
        <taxon>Eukaryota</taxon>
        <taxon>Metazoa</taxon>
        <taxon>Chordata</taxon>
        <taxon>Craniata</taxon>
        <taxon>Vertebrata</taxon>
        <taxon>Chondrichthyes</taxon>
        <taxon>Elasmobranchii</taxon>
        <taxon>Galeomorphii</taxon>
        <taxon>Galeoidea</taxon>
        <taxon>Orectolobiformes</taxon>
        <taxon>Hemiscylliidae</taxon>
        <taxon>Chiloscyllium</taxon>
    </lineage>
</organism>
<comment type="caution">
    <text evidence="2">The sequence shown here is derived from an EMBL/GenBank/DDBJ whole genome shotgun (WGS) entry which is preliminary data.</text>
</comment>
<protein>
    <submittedName>
        <fullName evidence="2">Uncharacterized protein</fullName>
    </submittedName>
</protein>
<evidence type="ECO:0000313" key="2">
    <source>
        <dbReference type="EMBL" id="GCC20891.1"/>
    </source>
</evidence>